<name>A0A9W4TDS0_9GLOM</name>
<keyword evidence="2" id="KW-1185">Reference proteome</keyword>
<organism evidence="1 2">
    <name type="scientific">Funneliformis geosporum</name>
    <dbReference type="NCBI Taxonomy" id="1117311"/>
    <lineage>
        <taxon>Eukaryota</taxon>
        <taxon>Fungi</taxon>
        <taxon>Fungi incertae sedis</taxon>
        <taxon>Mucoromycota</taxon>
        <taxon>Glomeromycotina</taxon>
        <taxon>Glomeromycetes</taxon>
        <taxon>Glomerales</taxon>
        <taxon>Glomeraceae</taxon>
        <taxon>Funneliformis</taxon>
    </lineage>
</organism>
<comment type="caution">
    <text evidence="1">The sequence shown here is derived from an EMBL/GenBank/DDBJ whole genome shotgun (WGS) entry which is preliminary data.</text>
</comment>
<gene>
    <name evidence="1" type="ORF">FWILDA_LOCUS20067</name>
</gene>
<dbReference type="Proteomes" id="UP001153678">
    <property type="component" value="Unassembled WGS sequence"/>
</dbReference>
<dbReference type="EMBL" id="CAMKVN010027545">
    <property type="protein sequence ID" value="CAI2201440.1"/>
    <property type="molecule type" value="Genomic_DNA"/>
</dbReference>
<proteinExistence type="predicted"/>
<sequence length="56" mass="6604">NNKNFSNTILDLKTNSQHSKTIYGSCMTMQAHFNYLLSLQDEKYCHVTKVIEKYMQ</sequence>
<protein>
    <submittedName>
        <fullName evidence="1">9441_t:CDS:1</fullName>
    </submittedName>
</protein>
<accession>A0A9W4TDS0</accession>
<evidence type="ECO:0000313" key="2">
    <source>
        <dbReference type="Proteomes" id="UP001153678"/>
    </source>
</evidence>
<feature type="non-terminal residue" evidence="1">
    <location>
        <position position="56"/>
    </location>
</feature>
<feature type="non-terminal residue" evidence="1">
    <location>
        <position position="1"/>
    </location>
</feature>
<evidence type="ECO:0000313" key="1">
    <source>
        <dbReference type="EMBL" id="CAI2201440.1"/>
    </source>
</evidence>
<dbReference type="AlphaFoldDB" id="A0A9W4TDS0"/>
<reference evidence="1" key="1">
    <citation type="submission" date="2022-08" db="EMBL/GenBank/DDBJ databases">
        <authorList>
            <person name="Kallberg Y."/>
            <person name="Tangrot J."/>
            <person name="Rosling A."/>
        </authorList>
    </citation>
    <scope>NUCLEOTIDE SEQUENCE</scope>
    <source>
        <strain evidence="1">Wild A</strain>
    </source>
</reference>